<accession>A0A099NZ24</accession>
<evidence type="ECO:0000256" key="5">
    <source>
        <dbReference type="ARBA" id="ARBA00022679"/>
    </source>
</evidence>
<keyword evidence="5 10" id="KW-0808">Transferase</keyword>
<dbReference type="GO" id="GO:0160102">
    <property type="term" value="F:tRNA (guanine(10)-N2)-methyltransferase activity"/>
    <property type="evidence" value="ECO:0007669"/>
    <property type="project" value="UniProtKB-EC"/>
</dbReference>
<dbReference type="PANTHER" id="PTHR13370:SF3">
    <property type="entry name" value="TRNA (GUANINE(10)-N2)-METHYLTRANSFERASE HOMOLOG"/>
    <property type="match status" value="1"/>
</dbReference>
<keyword evidence="6 10" id="KW-0949">S-adenosyl-L-methionine</keyword>
<sequence>MMKEYLIFLAQTHTSFRKAELESLADLHNIEVDLSEHNEENPFVIVKLKNDEEAFKLIDRAILAKSIYELWGHGESFDQLHRDVKKKMDFLRGPYMDNTAFKFENLTFQGGKKTREQQIRLYEQFAYLEFKGKIKMKNPDQVFTILEQYSLGTDLYPLEYPDHVYFGRLVNVSARTRGAVEKYEIKKRPYFGTTSFDAELSLFTCNMGQVKKNQLVYDPFVGTGSFLVAASEFGGITIGSEIEFLTLKGKGPKRRLKDNFDYYKKPLHFCDALCMDFTNNAFRDDLMFGSIICDPPYGVREGVKVCGSSDDKVGREKIVIDGQLAYLRKDYIQPKKAYSLDLLLDDLLDFSAKRLETGSRLCFWMPVANDEDIPTMIPQHENLELIYELVQDFHKWSRRLLVYVKRDGNYKGKTLKSEHREGTNNFRDRYFHKFSRDSKLTQN</sequence>
<comment type="caution">
    <text evidence="12">The sequence shown here is derived from an EMBL/GenBank/DDBJ whole genome shotgun (WGS) entry which is preliminary data.</text>
</comment>
<dbReference type="PROSITE" id="PS00092">
    <property type="entry name" value="N6_MTASE"/>
    <property type="match status" value="1"/>
</dbReference>
<comment type="subcellular location">
    <subcellularLocation>
        <location evidence="1">Cytoplasm</location>
    </subcellularLocation>
</comment>
<evidence type="ECO:0000256" key="7">
    <source>
        <dbReference type="ARBA" id="ARBA00022694"/>
    </source>
</evidence>
<evidence type="ECO:0000259" key="11">
    <source>
        <dbReference type="Pfam" id="PF25904"/>
    </source>
</evidence>
<dbReference type="GO" id="GO:0043528">
    <property type="term" value="C:tRNA (m2G10) methyltransferase complex"/>
    <property type="evidence" value="ECO:0007669"/>
    <property type="project" value="EnsemblFungi"/>
</dbReference>
<evidence type="ECO:0000313" key="12">
    <source>
        <dbReference type="EMBL" id="KGK37116.1"/>
    </source>
</evidence>
<dbReference type="InterPro" id="IPR016691">
    <property type="entry name" value="TRMT11"/>
</dbReference>
<dbReference type="InterPro" id="IPR002052">
    <property type="entry name" value="DNA_methylase_N6_adenine_CS"/>
</dbReference>
<dbReference type="PROSITE" id="PS51627">
    <property type="entry name" value="SAM_MT_TRM11"/>
    <property type="match status" value="1"/>
</dbReference>
<dbReference type="Proteomes" id="UP000029867">
    <property type="component" value="Unassembled WGS sequence"/>
</dbReference>
<evidence type="ECO:0000256" key="8">
    <source>
        <dbReference type="ARBA" id="ARBA00022884"/>
    </source>
</evidence>
<evidence type="ECO:0000256" key="6">
    <source>
        <dbReference type="ARBA" id="ARBA00022691"/>
    </source>
</evidence>
<keyword evidence="7 10" id="KW-0819">tRNA processing</keyword>
<dbReference type="InterPro" id="IPR029063">
    <property type="entry name" value="SAM-dependent_MTases_sf"/>
</dbReference>
<dbReference type="Pfam" id="PF25904">
    <property type="entry name" value="Tmrp11_N"/>
    <property type="match status" value="1"/>
</dbReference>
<dbReference type="PANTHER" id="PTHR13370">
    <property type="entry name" value="RNA METHYLASE-RELATED"/>
    <property type="match status" value="1"/>
</dbReference>
<evidence type="ECO:0000256" key="9">
    <source>
        <dbReference type="ARBA" id="ARBA00066937"/>
    </source>
</evidence>
<keyword evidence="4 10" id="KW-0489">Methyltransferase</keyword>
<gene>
    <name evidence="12" type="ORF">JL09_g3737</name>
</gene>
<name>A0A099NZ24_PICKU</name>
<evidence type="ECO:0000256" key="1">
    <source>
        <dbReference type="ARBA" id="ARBA00004496"/>
    </source>
</evidence>
<dbReference type="InterPro" id="IPR059073">
    <property type="entry name" value="TRMT11_N"/>
</dbReference>
<dbReference type="VEuPathDB" id="FungiDB:C5L36_0B02030"/>
<dbReference type="EC" id="2.1.1.214" evidence="9"/>
<keyword evidence="8 10" id="KW-0694">RNA-binding</keyword>
<evidence type="ECO:0000256" key="4">
    <source>
        <dbReference type="ARBA" id="ARBA00022603"/>
    </source>
</evidence>
<dbReference type="HOGENOM" id="CLU_029646_3_0_1"/>
<comment type="similarity">
    <text evidence="10">Belongs to the class I-like SAM-binding methyltransferase superfamily. TRM11 methyltransferase family.</text>
</comment>
<evidence type="ECO:0000256" key="2">
    <source>
        <dbReference type="ARBA" id="ARBA00022490"/>
    </source>
</evidence>
<dbReference type="GO" id="GO:0005737">
    <property type="term" value="C:cytoplasm"/>
    <property type="evidence" value="ECO:0007669"/>
    <property type="project" value="UniProtKB-SubCell"/>
</dbReference>
<evidence type="ECO:0000256" key="10">
    <source>
        <dbReference type="PROSITE-ProRule" id="PRU00959"/>
    </source>
</evidence>
<dbReference type="AlphaFoldDB" id="A0A099NZ24"/>
<keyword evidence="3 10" id="KW-0820">tRNA-binding</keyword>
<organism evidence="12 13">
    <name type="scientific">Pichia kudriavzevii</name>
    <name type="common">Yeast</name>
    <name type="synonym">Issatchenkia orientalis</name>
    <dbReference type="NCBI Taxonomy" id="4909"/>
    <lineage>
        <taxon>Eukaryota</taxon>
        <taxon>Fungi</taxon>
        <taxon>Dikarya</taxon>
        <taxon>Ascomycota</taxon>
        <taxon>Saccharomycotina</taxon>
        <taxon>Pichiomycetes</taxon>
        <taxon>Pichiales</taxon>
        <taxon>Pichiaceae</taxon>
        <taxon>Pichia</taxon>
    </lineage>
</organism>
<dbReference type="Gene3D" id="3.40.50.150">
    <property type="entry name" value="Vaccinia Virus protein VP39"/>
    <property type="match status" value="1"/>
</dbReference>
<reference evidence="13" key="1">
    <citation type="journal article" date="2014" name="Microb. Cell Fact.">
        <title>Exploiting Issatchenkia orientalis SD108 for succinic acid production.</title>
        <authorList>
            <person name="Xiao H."/>
            <person name="Shao Z."/>
            <person name="Jiang Y."/>
            <person name="Dole S."/>
            <person name="Zhao H."/>
        </authorList>
    </citation>
    <scope>NUCLEOTIDE SEQUENCE [LARGE SCALE GENOMIC DNA]</scope>
    <source>
        <strain evidence="13">SD108</strain>
    </source>
</reference>
<dbReference type="GO" id="GO:0030488">
    <property type="term" value="P:tRNA methylation"/>
    <property type="evidence" value="ECO:0007669"/>
    <property type="project" value="EnsemblFungi"/>
</dbReference>
<feature type="domain" description="tRNA (guanine(10)-N(2))-methyltransferase TRMT11 N-terminal" evidence="11">
    <location>
        <begin position="3"/>
        <end position="175"/>
    </location>
</feature>
<dbReference type="SUPFAM" id="SSF53335">
    <property type="entry name" value="S-adenosyl-L-methionine-dependent methyltransferases"/>
    <property type="match status" value="1"/>
</dbReference>
<dbReference type="eggNOG" id="KOG2671">
    <property type="taxonomic scope" value="Eukaryota"/>
</dbReference>
<protein>
    <recommendedName>
        <fullName evidence="9">tRNA (guanine(10)-N(2))-methyltransferase</fullName>
        <ecNumber evidence="9">2.1.1.214</ecNumber>
    </recommendedName>
</protein>
<keyword evidence="2" id="KW-0963">Cytoplasm</keyword>
<evidence type="ECO:0000256" key="3">
    <source>
        <dbReference type="ARBA" id="ARBA00022555"/>
    </source>
</evidence>
<proteinExistence type="inferred from homology"/>
<dbReference type="EMBL" id="JQFK01000044">
    <property type="protein sequence ID" value="KGK37116.1"/>
    <property type="molecule type" value="Genomic_DNA"/>
</dbReference>
<dbReference type="PIRSF" id="PIRSF017259">
    <property type="entry name" value="tRNA_mtfrase_TRM11"/>
    <property type="match status" value="1"/>
</dbReference>
<dbReference type="GO" id="GO:0000049">
    <property type="term" value="F:tRNA binding"/>
    <property type="evidence" value="ECO:0007669"/>
    <property type="project" value="UniProtKB-UniRule"/>
</dbReference>
<evidence type="ECO:0000313" key="13">
    <source>
        <dbReference type="Proteomes" id="UP000029867"/>
    </source>
</evidence>